<dbReference type="InterPro" id="IPR050471">
    <property type="entry name" value="AB_hydrolase"/>
</dbReference>
<evidence type="ECO:0000313" key="3">
    <source>
        <dbReference type="Proteomes" id="UP000093629"/>
    </source>
</evidence>
<comment type="caution">
    <text evidence="2">The sequence shown here is derived from an EMBL/GenBank/DDBJ whole genome shotgun (WGS) entry which is preliminary data.</text>
</comment>
<dbReference type="Pfam" id="PF00561">
    <property type="entry name" value="Abhydrolase_1"/>
    <property type="match status" value="1"/>
</dbReference>
<sequence length="297" mass="31855">MMRLPRVPALASVANVPSGEVVDLPGRGSTYVFDSGPSADFDGPTYVLLHSLACTGLMTWYPALDAIREFGRVVVFDQRCHGQGISPPRMLLEDCADDVAALADVLGIDTFVPVGYSMGSLIAQLVWRRHRERVDGLVLCAAAAAVSRAQYERVATGLFAALIESLTPAPRRCQPAGLVPNGGFLPDHQWVLGQFRATSPGGITRAVAEVVRFDSTSWVGDIDVPTAVVVTMKDRAFGVRRQQWLAEQIPGAEMVAIDAGHAGCTFTPSAFVPGVTRAIESVHRRLPACQHGRRAVP</sequence>
<evidence type="ECO:0000313" key="2">
    <source>
        <dbReference type="EMBL" id="OBK16888.1"/>
    </source>
</evidence>
<feature type="domain" description="AB hydrolase-1" evidence="1">
    <location>
        <begin position="47"/>
        <end position="147"/>
    </location>
</feature>
<dbReference type="AlphaFoldDB" id="A0A1A3N416"/>
<dbReference type="Proteomes" id="UP000093629">
    <property type="component" value="Unassembled WGS sequence"/>
</dbReference>
<dbReference type="SUPFAM" id="SSF53474">
    <property type="entry name" value="alpha/beta-Hydrolases"/>
    <property type="match status" value="1"/>
</dbReference>
<dbReference type="GO" id="GO:0016787">
    <property type="term" value="F:hydrolase activity"/>
    <property type="evidence" value="ECO:0007669"/>
    <property type="project" value="UniProtKB-KW"/>
</dbReference>
<name>A0A1A3N416_MYCAS</name>
<protein>
    <submittedName>
        <fullName evidence="2">Alpha/beta hydrolase</fullName>
    </submittedName>
</protein>
<keyword evidence="2" id="KW-0378">Hydrolase</keyword>
<dbReference type="RefSeq" id="WP_065158274.1">
    <property type="nucleotide sequence ID" value="NZ_LZLQ01000058.1"/>
</dbReference>
<dbReference type="InterPro" id="IPR000073">
    <property type="entry name" value="AB_hydrolase_1"/>
</dbReference>
<gene>
    <name evidence="2" type="ORF">A5636_24015</name>
</gene>
<accession>A0A1A3N416</accession>
<proteinExistence type="predicted"/>
<dbReference type="EMBL" id="LZLQ01000058">
    <property type="protein sequence ID" value="OBK16888.1"/>
    <property type="molecule type" value="Genomic_DNA"/>
</dbReference>
<evidence type="ECO:0000259" key="1">
    <source>
        <dbReference type="Pfam" id="PF00561"/>
    </source>
</evidence>
<keyword evidence="3" id="KW-1185">Reference proteome</keyword>
<dbReference type="PANTHER" id="PTHR43433">
    <property type="entry name" value="HYDROLASE, ALPHA/BETA FOLD FAMILY PROTEIN"/>
    <property type="match status" value="1"/>
</dbReference>
<dbReference type="PANTHER" id="PTHR43433:SF5">
    <property type="entry name" value="AB HYDROLASE-1 DOMAIN-CONTAINING PROTEIN"/>
    <property type="match status" value="1"/>
</dbReference>
<dbReference type="OrthoDB" id="63519at2"/>
<dbReference type="Gene3D" id="3.40.50.1820">
    <property type="entry name" value="alpha/beta hydrolase"/>
    <property type="match status" value="1"/>
</dbReference>
<reference evidence="2 3" key="1">
    <citation type="submission" date="2016-06" db="EMBL/GenBank/DDBJ databases">
        <authorList>
            <person name="Kjaerup R.B."/>
            <person name="Dalgaard T.S."/>
            <person name="Juul-Madsen H.R."/>
        </authorList>
    </citation>
    <scope>NUCLEOTIDE SEQUENCE [LARGE SCALE GENOMIC DNA]</scope>
    <source>
        <strain evidence="2 3">1245139.5</strain>
    </source>
</reference>
<organism evidence="2 3">
    <name type="scientific">Mycobacterium asiaticum</name>
    <dbReference type="NCBI Taxonomy" id="1790"/>
    <lineage>
        <taxon>Bacteria</taxon>
        <taxon>Bacillati</taxon>
        <taxon>Actinomycetota</taxon>
        <taxon>Actinomycetes</taxon>
        <taxon>Mycobacteriales</taxon>
        <taxon>Mycobacteriaceae</taxon>
        <taxon>Mycobacterium</taxon>
    </lineage>
</organism>
<dbReference type="InterPro" id="IPR029058">
    <property type="entry name" value="AB_hydrolase_fold"/>
</dbReference>